<dbReference type="InterPro" id="IPR016181">
    <property type="entry name" value="Acyl_CoA_acyltransferase"/>
</dbReference>
<reference evidence="5" key="1">
    <citation type="submission" date="2016-10" db="EMBL/GenBank/DDBJ databases">
        <authorList>
            <person name="Varghese N."/>
            <person name="Submissions S."/>
        </authorList>
    </citation>
    <scope>NUCLEOTIDE SEQUENCE [LARGE SCALE GENOMIC DNA]</scope>
    <source>
        <strain evidence="5">DSM 44142</strain>
    </source>
</reference>
<evidence type="ECO:0000259" key="3">
    <source>
        <dbReference type="PROSITE" id="PS51186"/>
    </source>
</evidence>
<dbReference type="Proteomes" id="UP000183053">
    <property type="component" value="Unassembled WGS sequence"/>
</dbReference>
<dbReference type="OrthoDB" id="2894645at2"/>
<evidence type="ECO:0000256" key="2">
    <source>
        <dbReference type="ARBA" id="ARBA00023315"/>
    </source>
</evidence>
<dbReference type="PANTHER" id="PTHR43877:SF2">
    <property type="entry name" value="AMINOALKYLPHOSPHONATE N-ACETYLTRANSFERASE-RELATED"/>
    <property type="match status" value="1"/>
</dbReference>
<protein>
    <submittedName>
        <fullName evidence="4">L-amino acid N-acyltransferase YncA</fullName>
    </submittedName>
</protein>
<gene>
    <name evidence="4" type="ORF">SAMN04489765_1145</name>
</gene>
<proteinExistence type="predicted"/>
<dbReference type="PROSITE" id="PS51186">
    <property type="entry name" value="GNAT"/>
    <property type="match status" value="1"/>
</dbReference>
<organism evidence="4 5">
    <name type="scientific">Tsukamurella pulmonis</name>
    <dbReference type="NCBI Taxonomy" id="47312"/>
    <lineage>
        <taxon>Bacteria</taxon>
        <taxon>Bacillati</taxon>
        <taxon>Actinomycetota</taxon>
        <taxon>Actinomycetes</taxon>
        <taxon>Mycobacteriales</taxon>
        <taxon>Tsukamurellaceae</taxon>
        <taxon>Tsukamurella</taxon>
    </lineage>
</organism>
<name>A0A1H1CCX7_9ACTN</name>
<dbReference type="RefSeq" id="WP_068566775.1">
    <property type="nucleotide sequence ID" value="NZ_FNLF01000002.1"/>
</dbReference>
<evidence type="ECO:0000313" key="4">
    <source>
        <dbReference type="EMBL" id="SDQ62051.1"/>
    </source>
</evidence>
<dbReference type="SUPFAM" id="SSF55729">
    <property type="entry name" value="Acyl-CoA N-acyltransferases (Nat)"/>
    <property type="match status" value="1"/>
</dbReference>
<accession>A0A1H1CCX7</accession>
<dbReference type="Gene3D" id="3.40.630.30">
    <property type="match status" value="1"/>
</dbReference>
<dbReference type="AlphaFoldDB" id="A0A1H1CCX7"/>
<dbReference type="EMBL" id="FNLF01000002">
    <property type="protein sequence ID" value="SDQ62051.1"/>
    <property type="molecule type" value="Genomic_DNA"/>
</dbReference>
<keyword evidence="1 4" id="KW-0808">Transferase</keyword>
<dbReference type="PANTHER" id="PTHR43877">
    <property type="entry name" value="AMINOALKYLPHOSPHONATE N-ACETYLTRANSFERASE-RELATED-RELATED"/>
    <property type="match status" value="1"/>
</dbReference>
<sequence>MTAAVQQHAADAADADVRVRPLVDDDLAQIAALYAAHPDNPNPIGVPLTADALRAELRDRGTVAFTVAVVDGAVVGTFGLFESTGRRVAEPGQLLADMFFVAPEHRRGSLTGNLFAATVDTMIALGYGVLRLTVNPANAIAYRLYRRVGSLALAPAAAGADGNVELYNVIPLLLSTAAPHLPAAVIEAARSRETFRFGATQGRDAGHHCDVRTAADGTPVVRTTVHLGGAELDAELDADTLTIRSLTLRHDGEETALPVPAAAPRVARAAPTELRRGDWHVRVDDADGAITLRHPGFRGDLLAIAWPAAGGTRPAWRRGRRGDFAVTATAAGLTILDRADPASVVVDLAIADGPDGPVLEHRVTGGPHRRLYLTGLRAGTVRSAAGTARIGTDLAAPGERIVPDTAEIPAAAPAAGDRVTWSGGFRIVAEATGMDARLVDATTLDVRADSGSTVRLRLSAPGPAGAPQVTGGRLRAAGRPLALDPAVGGARTWAPGGRPVLWGPHPRVRALGHLPQWRAGLWVTAEQPDRTAGVGWGAAPGAIWATAGDGLDGDGISWCAVESETEHGPELTVDVDDRGPRAAVLWCTPRTARTGDVLLGDARIPLGASRHRWARPGEEPSIPLPDGGTLTLHAPAGGELLVRATPAGLLIGGLCPPGRSTWRITVRTSRTTTEENR</sequence>
<keyword evidence="2 4" id="KW-0012">Acyltransferase</keyword>
<feature type="domain" description="N-acetyltransferase" evidence="3">
    <location>
        <begin position="17"/>
        <end position="179"/>
    </location>
</feature>
<dbReference type="Pfam" id="PF00583">
    <property type="entry name" value="Acetyltransf_1"/>
    <property type="match status" value="1"/>
</dbReference>
<dbReference type="GO" id="GO:0016747">
    <property type="term" value="F:acyltransferase activity, transferring groups other than amino-acyl groups"/>
    <property type="evidence" value="ECO:0007669"/>
    <property type="project" value="InterPro"/>
</dbReference>
<dbReference type="STRING" id="47312.SAMN04489765_1145"/>
<dbReference type="InterPro" id="IPR000182">
    <property type="entry name" value="GNAT_dom"/>
</dbReference>
<dbReference type="InterPro" id="IPR050832">
    <property type="entry name" value="Bact_Acetyltransf"/>
</dbReference>
<evidence type="ECO:0000313" key="5">
    <source>
        <dbReference type="Proteomes" id="UP000183053"/>
    </source>
</evidence>
<evidence type="ECO:0000256" key="1">
    <source>
        <dbReference type="ARBA" id="ARBA00022679"/>
    </source>
</evidence>
<keyword evidence="5" id="KW-1185">Reference proteome</keyword>